<accession>A0A367L255</accession>
<dbReference type="AlphaFoldDB" id="A0A367L255"/>
<evidence type="ECO:0000313" key="3">
    <source>
        <dbReference type="Proteomes" id="UP000253664"/>
    </source>
</evidence>
<evidence type="ECO:0000256" key="1">
    <source>
        <dbReference type="SAM" id="MobiDB-lite"/>
    </source>
</evidence>
<gene>
    <name evidence="2" type="ORF">L249_8824</name>
</gene>
<evidence type="ECO:0000313" key="2">
    <source>
        <dbReference type="EMBL" id="RCI08506.1"/>
    </source>
</evidence>
<dbReference type="Proteomes" id="UP000253664">
    <property type="component" value="Unassembled WGS sequence"/>
</dbReference>
<name>A0A367L255_9HYPO</name>
<sequence>MRAAFPFTHRTYRMHVLLATHPPIPGKSQNGLWPVPAAVVRAGKRCAWLDFPFAPPVFAWTGRSCVKFPLIGMKQARVFVLPIRKDTCVSPNGNRFKEQADEKATQRRQTLKDEYETWA</sequence>
<feature type="region of interest" description="Disordered" evidence="1">
    <location>
        <begin position="93"/>
        <end position="119"/>
    </location>
</feature>
<feature type="compositionally biased region" description="Basic and acidic residues" evidence="1">
    <location>
        <begin position="95"/>
        <end position="119"/>
    </location>
</feature>
<proteinExistence type="predicted"/>
<reference evidence="2 3" key="1">
    <citation type="journal article" date="2015" name="BMC Genomics">
        <title>Insights from the genome of Ophiocordyceps polyrhachis-furcata to pathogenicity and host specificity in insect fungi.</title>
        <authorList>
            <person name="Wichadakul D."/>
            <person name="Kobmoo N."/>
            <person name="Ingsriswang S."/>
            <person name="Tangphatsornruang S."/>
            <person name="Chantasingh D."/>
            <person name="Luangsa-ard J.J."/>
            <person name="Eurwilaichitr L."/>
        </authorList>
    </citation>
    <scope>NUCLEOTIDE SEQUENCE [LARGE SCALE GENOMIC DNA]</scope>
    <source>
        <strain evidence="2 3">BCC 54312</strain>
    </source>
</reference>
<keyword evidence="3" id="KW-1185">Reference proteome</keyword>
<comment type="caution">
    <text evidence="2">The sequence shown here is derived from an EMBL/GenBank/DDBJ whole genome shotgun (WGS) entry which is preliminary data.</text>
</comment>
<dbReference type="EMBL" id="LKCN02000019">
    <property type="protein sequence ID" value="RCI08506.1"/>
    <property type="molecule type" value="Genomic_DNA"/>
</dbReference>
<protein>
    <submittedName>
        <fullName evidence="2">Uncharacterized protein</fullName>
    </submittedName>
</protein>
<organism evidence="2 3">
    <name type="scientific">Ophiocordyceps polyrhachis-furcata BCC 54312</name>
    <dbReference type="NCBI Taxonomy" id="1330021"/>
    <lineage>
        <taxon>Eukaryota</taxon>
        <taxon>Fungi</taxon>
        <taxon>Dikarya</taxon>
        <taxon>Ascomycota</taxon>
        <taxon>Pezizomycotina</taxon>
        <taxon>Sordariomycetes</taxon>
        <taxon>Hypocreomycetidae</taxon>
        <taxon>Hypocreales</taxon>
        <taxon>Ophiocordycipitaceae</taxon>
        <taxon>Ophiocordyceps</taxon>
    </lineage>
</organism>